<dbReference type="SMART" id="SM00487">
    <property type="entry name" value="DEXDc"/>
    <property type="match status" value="1"/>
</dbReference>
<protein>
    <recommendedName>
        <fullName evidence="3">DNA helicase</fullName>
        <ecNumber evidence="3">3.6.4.12</ecNumber>
    </recommendedName>
</protein>
<evidence type="ECO:0000256" key="14">
    <source>
        <dbReference type="SAM" id="MobiDB-lite"/>
    </source>
</evidence>
<evidence type="ECO:0000313" key="18">
    <source>
        <dbReference type="Proteomes" id="UP000094112"/>
    </source>
</evidence>
<feature type="compositionally biased region" description="Polar residues" evidence="14">
    <location>
        <begin position="953"/>
        <end position="968"/>
    </location>
</feature>
<name>A0A1E3NZ77_WICAA</name>
<evidence type="ECO:0000256" key="2">
    <source>
        <dbReference type="ARBA" id="ARBA00007025"/>
    </source>
</evidence>
<feature type="coiled-coil region" evidence="13">
    <location>
        <begin position="53"/>
        <end position="83"/>
    </location>
</feature>
<dbReference type="Proteomes" id="UP000094112">
    <property type="component" value="Unassembled WGS sequence"/>
</dbReference>
<dbReference type="OrthoDB" id="413460at2759"/>
<dbReference type="EC" id="3.6.4.12" evidence="3"/>
<dbReference type="PROSITE" id="PS51192">
    <property type="entry name" value="HELICASE_ATP_BIND_1"/>
    <property type="match status" value="1"/>
</dbReference>
<feature type="domain" description="Helicase ATP-binding" evidence="15">
    <location>
        <begin position="321"/>
        <end position="519"/>
    </location>
</feature>
<dbReference type="AlphaFoldDB" id="A0A1E3NZ77"/>
<evidence type="ECO:0000256" key="11">
    <source>
        <dbReference type="ARBA" id="ARBA00023242"/>
    </source>
</evidence>
<feature type="region of interest" description="Disordered" evidence="14">
    <location>
        <begin position="946"/>
        <end position="968"/>
    </location>
</feature>
<feature type="compositionally biased region" description="Polar residues" evidence="14">
    <location>
        <begin position="11"/>
        <end position="24"/>
    </location>
</feature>
<keyword evidence="10" id="KW-0234">DNA repair</keyword>
<proteinExistence type="inferred from homology"/>
<dbReference type="InterPro" id="IPR014001">
    <property type="entry name" value="Helicase_ATP-bd"/>
</dbReference>
<comment type="catalytic activity">
    <reaction evidence="12">
        <text>ATP + H2O = ADP + phosphate + H(+)</text>
        <dbReference type="Rhea" id="RHEA:13065"/>
        <dbReference type="ChEBI" id="CHEBI:15377"/>
        <dbReference type="ChEBI" id="CHEBI:15378"/>
        <dbReference type="ChEBI" id="CHEBI:30616"/>
        <dbReference type="ChEBI" id="CHEBI:43474"/>
        <dbReference type="ChEBI" id="CHEBI:456216"/>
        <dbReference type="EC" id="3.6.4.12"/>
    </reaction>
</comment>
<evidence type="ECO:0000256" key="10">
    <source>
        <dbReference type="ARBA" id="ARBA00023204"/>
    </source>
</evidence>
<dbReference type="InterPro" id="IPR001650">
    <property type="entry name" value="Helicase_C-like"/>
</dbReference>
<organism evidence="17 18">
    <name type="scientific">Wickerhamomyces anomalus (strain ATCC 58044 / CBS 1984 / NCYC 433 / NRRL Y-366-8)</name>
    <name type="common">Yeast</name>
    <name type="synonym">Hansenula anomala</name>
    <dbReference type="NCBI Taxonomy" id="683960"/>
    <lineage>
        <taxon>Eukaryota</taxon>
        <taxon>Fungi</taxon>
        <taxon>Dikarya</taxon>
        <taxon>Ascomycota</taxon>
        <taxon>Saccharomycotina</taxon>
        <taxon>Saccharomycetes</taxon>
        <taxon>Phaffomycetales</taxon>
        <taxon>Wickerhamomycetaceae</taxon>
        <taxon>Wickerhamomyces</taxon>
    </lineage>
</organism>
<dbReference type="PANTHER" id="PTHR45629:SF7">
    <property type="entry name" value="DNA EXCISION REPAIR PROTEIN ERCC-6-RELATED"/>
    <property type="match status" value="1"/>
</dbReference>
<evidence type="ECO:0000256" key="1">
    <source>
        <dbReference type="ARBA" id="ARBA00004123"/>
    </source>
</evidence>
<feature type="region of interest" description="Disordered" evidence="14">
    <location>
        <begin position="1"/>
        <end position="24"/>
    </location>
</feature>
<evidence type="ECO:0000259" key="15">
    <source>
        <dbReference type="PROSITE" id="PS51192"/>
    </source>
</evidence>
<dbReference type="CDD" id="cd18793">
    <property type="entry name" value="SF2_C_SNF"/>
    <property type="match status" value="1"/>
</dbReference>
<evidence type="ECO:0000256" key="4">
    <source>
        <dbReference type="ARBA" id="ARBA00022741"/>
    </source>
</evidence>
<dbReference type="PANTHER" id="PTHR45629">
    <property type="entry name" value="SNF2/RAD54 FAMILY MEMBER"/>
    <property type="match status" value="1"/>
</dbReference>
<dbReference type="Pfam" id="PF00176">
    <property type="entry name" value="SNF2-rel_dom"/>
    <property type="match status" value="1"/>
</dbReference>
<gene>
    <name evidence="17" type="ORF">WICANDRAFT_33504</name>
</gene>
<dbReference type="InterPro" id="IPR027417">
    <property type="entry name" value="P-loop_NTPase"/>
</dbReference>
<feature type="region of interest" description="Disordered" evidence="14">
    <location>
        <begin position="266"/>
        <end position="286"/>
    </location>
</feature>
<keyword evidence="9" id="KW-0238">DNA-binding</keyword>
<dbReference type="Pfam" id="PF25875">
    <property type="entry name" value="WHD_Rad26_CSB"/>
    <property type="match status" value="1"/>
</dbReference>
<keyword evidence="11" id="KW-0539">Nucleus</keyword>
<reference evidence="17 18" key="1">
    <citation type="journal article" date="2016" name="Proc. Natl. Acad. Sci. U.S.A.">
        <title>Comparative genomics of biotechnologically important yeasts.</title>
        <authorList>
            <person name="Riley R."/>
            <person name="Haridas S."/>
            <person name="Wolfe K.H."/>
            <person name="Lopes M.R."/>
            <person name="Hittinger C.T."/>
            <person name="Goeker M."/>
            <person name="Salamov A.A."/>
            <person name="Wisecaver J.H."/>
            <person name="Long T.M."/>
            <person name="Calvey C.H."/>
            <person name="Aerts A.L."/>
            <person name="Barry K.W."/>
            <person name="Choi C."/>
            <person name="Clum A."/>
            <person name="Coughlan A.Y."/>
            <person name="Deshpande S."/>
            <person name="Douglass A.P."/>
            <person name="Hanson S.J."/>
            <person name="Klenk H.-P."/>
            <person name="LaButti K.M."/>
            <person name="Lapidus A."/>
            <person name="Lindquist E.A."/>
            <person name="Lipzen A.M."/>
            <person name="Meier-Kolthoff J.P."/>
            <person name="Ohm R.A."/>
            <person name="Otillar R.P."/>
            <person name="Pangilinan J.L."/>
            <person name="Peng Y."/>
            <person name="Rokas A."/>
            <person name="Rosa C.A."/>
            <person name="Scheuner C."/>
            <person name="Sibirny A.A."/>
            <person name="Slot J.C."/>
            <person name="Stielow J.B."/>
            <person name="Sun H."/>
            <person name="Kurtzman C.P."/>
            <person name="Blackwell M."/>
            <person name="Grigoriev I.V."/>
            <person name="Jeffries T.W."/>
        </authorList>
    </citation>
    <scope>NUCLEOTIDE SEQUENCE [LARGE SCALE GENOMIC DNA]</scope>
    <source>
        <strain evidence="18">ATCC 58044 / CBS 1984 / NCYC 433 / NRRL Y-366-8</strain>
    </source>
</reference>
<dbReference type="GeneID" id="30199325"/>
<sequence length="1057" mass="120964">MSTSKEEAGGSDSSQVVDQPSENNELQNLGIKLVEQTSLEHKIQANANRLITQKEIESDLKRLEKSKQQLDRVKYELRKLNDRLNNPRTKISQKDEIRDQIKSMTELQLTPTENDIKDIEERLKKNENASEINEITEAGARLPNETEKDFLIRTGKITAFGNSAGFMVEEDKDHTEPGEVVSHQNLRIPGFSQVNQPIEVEDEDDVNEFGVKRKHETDDEFEDENEEEFKKPKLLTDDDIRNIDDGVESFYQDRLNTWVYRRSQLRSHKNHETNQDDNNKPEWLKPHPNLPDAVLNADFKVPGDIYPSLFDYQKTGVQWLYELYSQKHGGIISDEMGLGKTIQIISFLAGLHYSGKLDKPVLIVCPATVMTQWVNEFHTWWPPLRTMILHSIGTGMKGSFKEEDYEKLLLKEADEDGDEPSLRSLKANSNVNTIIDTLLTKGHVIITSYVGLRIYEEQLLNIDWGYVVLDEGHKIKNPNSNITILSKRLKTYNRVILSGTPIQNNLIELWSLFDFIFPGRLGTLPIFQEEFETPIKLGGYANANNLDVKVGYQKAVILKELIQPFLLRRVKMDVARDLPSKQEYVLMCRLTQYQKEKYQEFLKSTEFKVNSYLGAIDTLRKICNHPDLADVHFIEGQKGYGDPAKSGKLQVVKSLLTQWRQQKHKVLLFTQTKQMMVILEKFLNITFGDDYKYMKMSGETGIGKRQDMIYEFNNEDYDLFLLTTKVGGLGVNLTGADRVIIFDPDWNPSTDLQARERAWRLGQKKEVLIYRLIIGGAIEEKIYHRQIFKQLLTDKILKDPNQKRFFKNSELHDLFTLTDFDDNSESGNVFKTRNQTKKNRDDLANIQEVQGVTKLEKFKDDSQKETEDERLLSGLFKNTGAVTQAIKHDDVVKTHSKPKPDLFDREAKKAANDALEALKRSRRQVKKAGLGVPTFTGKFGLAGRSASPALGNRSRSGTPLNPKQSSTSILSNIRKNQEATSLNGNSSELSKNSKIIDEMRSYLVKQEGCYAKSGDILDGVSVQINDKKDLTMVRSMLKGIATWDTDRSGWVLKDEFK</sequence>
<dbReference type="STRING" id="683960.A0A1E3NZ77"/>
<evidence type="ECO:0000256" key="12">
    <source>
        <dbReference type="ARBA" id="ARBA00047995"/>
    </source>
</evidence>
<feature type="domain" description="Helicase C-terminal" evidence="16">
    <location>
        <begin position="651"/>
        <end position="812"/>
    </location>
</feature>
<evidence type="ECO:0000259" key="16">
    <source>
        <dbReference type="PROSITE" id="PS51194"/>
    </source>
</evidence>
<accession>A0A1E3NZ77</accession>
<keyword evidence="6" id="KW-0378">Hydrolase</keyword>
<dbReference type="RefSeq" id="XP_019037723.1">
    <property type="nucleotide sequence ID" value="XM_019182079.1"/>
</dbReference>
<evidence type="ECO:0000256" key="8">
    <source>
        <dbReference type="ARBA" id="ARBA00022840"/>
    </source>
</evidence>
<dbReference type="Pfam" id="PF00271">
    <property type="entry name" value="Helicase_C"/>
    <property type="match status" value="1"/>
</dbReference>
<dbReference type="GO" id="GO:0003678">
    <property type="term" value="F:DNA helicase activity"/>
    <property type="evidence" value="ECO:0007669"/>
    <property type="project" value="UniProtKB-EC"/>
</dbReference>
<evidence type="ECO:0000256" key="6">
    <source>
        <dbReference type="ARBA" id="ARBA00022801"/>
    </source>
</evidence>
<evidence type="ECO:0000256" key="9">
    <source>
        <dbReference type="ARBA" id="ARBA00023125"/>
    </source>
</evidence>
<dbReference type="GO" id="GO:0016787">
    <property type="term" value="F:hydrolase activity"/>
    <property type="evidence" value="ECO:0007669"/>
    <property type="project" value="UniProtKB-KW"/>
</dbReference>
<dbReference type="InterPro" id="IPR050496">
    <property type="entry name" value="SNF2_RAD54_helicase_repair"/>
</dbReference>
<dbReference type="GO" id="GO:0006357">
    <property type="term" value="P:regulation of transcription by RNA polymerase II"/>
    <property type="evidence" value="ECO:0007669"/>
    <property type="project" value="EnsemblFungi"/>
</dbReference>
<keyword evidence="5" id="KW-0227">DNA damage</keyword>
<dbReference type="GO" id="GO:0061635">
    <property type="term" value="P:regulation of protein complex stability"/>
    <property type="evidence" value="ECO:0007669"/>
    <property type="project" value="EnsemblFungi"/>
</dbReference>
<keyword evidence="18" id="KW-1185">Reference proteome</keyword>
<dbReference type="GO" id="GO:0005524">
    <property type="term" value="F:ATP binding"/>
    <property type="evidence" value="ECO:0007669"/>
    <property type="project" value="InterPro"/>
</dbReference>
<dbReference type="InterPro" id="IPR049730">
    <property type="entry name" value="SNF2/RAD54-like_C"/>
</dbReference>
<dbReference type="SUPFAM" id="SSF52540">
    <property type="entry name" value="P-loop containing nucleoside triphosphate hydrolases"/>
    <property type="match status" value="2"/>
</dbReference>
<dbReference type="InterPro" id="IPR000330">
    <property type="entry name" value="SNF2_N"/>
</dbReference>
<dbReference type="SMART" id="SM00490">
    <property type="entry name" value="HELICc"/>
    <property type="match status" value="1"/>
</dbReference>
<evidence type="ECO:0000256" key="7">
    <source>
        <dbReference type="ARBA" id="ARBA00022806"/>
    </source>
</evidence>
<dbReference type="GO" id="GO:0006283">
    <property type="term" value="P:transcription-coupled nucleotide-excision repair"/>
    <property type="evidence" value="ECO:0007669"/>
    <property type="project" value="EnsemblFungi"/>
</dbReference>
<dbReference type="GO" id="GO:0005634">
    <property type="term" value="C:nucleus"/>
    <property type="evidence" value="ECO:0007669"/>
    <property type="project" value="TreeGrafter"/>
</dbReference>
<keyword evidence="8" id="KW-0067">ATP-binding</keyword>
<evidence type="ECO:0000313" key="17">
    <source>
        <dbReference type="EMBL" id="ODQ58516.1"/>
    </source>
</evidence>
<evidence type="ECO:0000256" key="13">
    <source>
        <dbReference type="SAM" id="Coils"/>
    </source>
</evidence>
<dbReference type="GO" id="GO:0000785">
    <property type="term" value="C:chromatin"/>
    <property type="evidence" value="ECO:0007669"/>
    <property type="project" value="EnsemblFungi"/>
</dbReference>
<dbReference type="InterPro" id="IPR038718">
    <property type="entry name" value="SNF2-like_sf"/>
</dbReference>
<keyword evidence="4" id="KW-0547">Nucleotide-binding</keyword>
<dbReference type="FunFam" id="3.40.50.10810:FF:000094">
    <property type="entry name" value="DNA excision repair protein ERCC-6"/>
    <property type="match status" value="1"/>
</dbReference>
<dbReference type="PROSITE" id="PS51194">
    <property type="entry name" value="HELICASE_CTER"/>
    <property type="match status" value="1"/>
</dbReference>
<comment type="subcellular location">
    <subcellularLocation>
        <location evidence="1">Nucleus</location>
    </subcellularLocation>
</comment>
<evidence type="ECO:0000256" key="5">
    <source>
        <dbReference type="ARBA" id="ARBA00022763"/>
    </source>
</evidence>
<keyword evidence="13" id="KW-0175">Coiled coil</keyword>
<comment type="similarity">
    <text evidence="2">Belongs to the SNF2/RAD54 helicase family.</text>
</comment>
<dbReference type="Gene3D" id="3.40.50.10810">
    <property type="entry name" value="Tandem AAA-ATPase domain"/>
    <property type="match status" value="1"/>
</dbReference>
<dbReference type="Gene3D" id="3.40.50.300">
    <property type="entry name" value="P-loop containing nucleotide triphosphate hydrolases"/>
    <property type="match status" value="1"/>
</dbReference>
<feature type="compositionally biased region" description="Basic and acidic residues" evidence="14">
    <location>
        <begin position="270"/>
        <end position="285"/>
    </location>
</feature>
<dbReference type="EMBL" id="KV454212">
    <property type="protein sequence ID" value="ODQ58516.1"/>
    <property type="molecule type" value="Genomic_DNA"/>
</dbReference>
<dbReference type="InterPro" id="IPR058951">
    <property type="entry name" value="WHD_Rad26_CSB-like"/>
</dbReference>
<dbReference type="CDD" id="cd18000">
    <property type="entry name" value="DEXHc_ERCC6"/>
    <property type="match status" value="1"/>
</dbReference>
<evidence type="ECO:0000256" key="3">
    <source>
        <dbReference type="ARBA" id="ARBA00012551"/>
    </source>
</evidence>
<keyword evidence="7" id="KW-0347">Helicase</keyword>